<evidence type="ECO:0000256" key="1">
    <source>
        <dbReference type="SAM" id="MobiDB-lite"/>
    </source>
</evidence>
<reference evidence="2" key="1">
    <citation type="journal article" date="2014" name="Front. Microbiol.">
        <title>High frequency of phylogenetically diverse reductive dehalogenase-homologous genes in deep subseafloor sedimentary metagenomes.</title>
        <authorList>
            <person name="Kawai M."/>
            <person name="Futagami T."/>
            <person name="Toyoda A."/>
            <person name="Takaki Y."/>
            <person name="Nishi S."/>
            <person name="Hori S."/>
            <person name="Arai W."/>
            <person name="Tsubouchi T."/>
            <person name="Morono Y."/>
            <person name="Uchiyama I."/>
            <person name="Ito T."/>
            <person name="Fujiyama A."/>
            <person name="Inagaki F."/>
            <person name="Takami H."/>
        </authorList>
    </citation>
    <scope>NUCLEOTIDE SEQUENCE</scope>
    <source>
        <strain evidence="2">Expedition CK06-06</strain>
    </source>
</reference>
<feature type="compositionally biased region" description="Low complexity" evidence="1">
    <location>
        <begin position="1"/>
        <end position="13"/>
    </location>
</feature>
<feature type="region of interest" description="Disordered" evidence="1">
    <location>
        <begin position="1"/>
        <end position="21"/>
    </location>
</feature>
<accession>X1QWH7</accession>
<protein>
    <submittedName>
        <fullName evidence="2">Uncharacterized protein</fullName>
    </submittedName>
</protein>
<dbReference type="EMBL" id="BARW01002630">
    <property type="protein sequence ID" value="GAI59156.1"/>
    <property type="molecule type" value="Genomic_DNA"/>
</dbReference>
<name>X1QWH7_9ZZZZ</name>
<comment type="caution">
    <text evidence="2">The sequence shown here is derived from an EMBL/GenBank/DDBJ whole genome shotgun (WGS) entry which is preliminary data.</text>
</comment>
<feature type="non-terminal residue" evidence="2">
    <location>
        <position position="1"/>
    </location>
</feature>
<dbReference type="AlphaFoldDB" id="X1QWH7"/>
<sequence length="214" mass="23379">GATAEANRAAKTASPKSKGQKFSTDDVISELAARHNMAVTDLDWLGKLLTMKKSKDTDLFTWGTVCVEMVAGHTPEVLRRAAMTIIKKAEWLPAHREVLAVAKKIDAGDKREQRAAAALVRIPEIEAELEAGWEQAKNDPADAGWRPVRAGNGFSDKEYNEDALRIFWSKNALPAKKLLNELDSCREAAVGNSPDPLAGYSAKLARGERWRGGV</sequence>
<evidence type="ECO:0000313" key="2">
    <source>
        <dbReference type="EMBL" id="GAI59156.1"/>
    </source>
</evidence>
<proteinExistence type="predicted"/>
<gene>
    <name evidence="2" type="ORF">S12H4_07208</name>
</gene>
<organism evidence="2">
    <name type="scientific">marine sediment metagenome</name>
    <dbReference type="NCBI Taxonomy" id="412755"/>
    <lineage>
        <taxon>unclassified sequences</taxon>
        <taxon>metagenomes</taxon>
        <taxon>ecological metagenomes</taxon>
    </lineage>
</organism>